<dbReference type="Proteomes" id="UP000321337">
    <property type="component" value="Unassembled WGS sequence"/>
</dbReference>
<dbReference type="RefSeq" id="WP_147074744.1">
    <property type="nucleotide sequence ID" value="NZ_AP021884.1"/>
</dbReference>
<dbReference type="OrthoDB" id="1082574at2"/>
<dbReference type="InterPro" id="IPR043519">
    <property type="entry name" value="NT_sf"/>
</dbReference>
<evidence type="ECO:0000256" key="4">
    <source>
        <dbReference type="ARBA" id="ARBA00023118"/>
    </source>
</evidence>
<comment type="caution">
    <text evidence="6">The sequence shown here is derived from an EMBL/GenBank/DDBJ whole genome shotgun (WGS) entry which is preliminary data.</text>
</comment>
<dbReference type="Pfam" id="PF26305">
    <property type="entry name" value="CD_NTase_C"/>
    <property type="match status" value="1"/>
</dbReference>
<protein>
    <submittedName>
        <fullName evidence="6">Nucleotidyltransferase</fullName>
    </submittedName>
</protein>
<proteinExistence type="predicted"/>
<dbReference type="GO" id="GO:0051607">
    <property type="term" value="P:defense response to virus"/>
    <property type="evidence" value="ECO:0007669"/>
    <property type="project" value="UniProtKB-KW"/>
</dbReference>
<keyword evidence="7" id="KW-1185">Reference proteome</keyword>
<evidence type="ECO:0000256" key="1">
    <source>
        <dbReference type="ARBA" id="ARBA00022679"/>
    </source>
</evidence>
<dbReference type="InterPro" id="IPR006116">
    <property type="entry name" value="NT_2-5OAS_ClassI-CCAase"/>
</dbReference>
<dbReference type="InterPro" id="IPR058909">
    <property type="entry name" value="CD_NTase_C"/>
</dbReference>
<evidence type="ECO:0000259" key="5">
    <source>
        <dbReference type="Pfam" id="PF26305"/>
    </source>
</evidence>
<dbReference type="SUPFAM" id="SSF81301">
    <property type="entry name" value="Nucleotidyltransferase"/>
    <property type="match status" value="1"/>
</dbReference>
<evidence type="ECO:0000256" key="2">
    <source>
        <dbReference type="ARBA" id="ARBA00022695"/>
    </source>
</evidence>
<dbReference type="CDD" id="cd05400">
    <property type="entry name" value="NT_2-5OAS_ClassI-CCAase"/>
    <property type="match status" value="1"/>
</dbReference>
<sequence length="296" mass="33474">MSIPESQLDTWSHQGSVAQSSATYATVKNALEAAGSAYAGKSYKVFLQGSYGNDTNIYAESDVDVVIQIESVFYHDLNRLPQEQQAAFKAVHSDATYTYDDFKRDVLAQLRVKFGADVKPGDKAVKIAATGGRRSTDVLITTQFRRYHRFLALDDQQFDSGICFYNASGTRIENYPRQHSDNCTTKHQITNSWFKPMVRIFKNLRSKLVDDGTIVSGDAPSYYLEGLLYNVPNEKFGGSYTDSFANCINWIWDADRSQFVCANGEYYLLRDDPNVTWSSAKCDKFLNAAVDLWKHW</sequence>
<evidence type="ECO:0000313" key="6">
    <source>
        <dbReference type="EMBL" id="GEP31790.1"/>
    </source>
</evidence>
<dbReference type="AlphaFoldDB" id="A0A512LBC5"/>
<name>A0A512LBC5_9PROT</name>
<keyword evidence="2" id="KW-0548">Nucleotidyltransferase</keyword>
<evidence type="ECO:0000313" key="7">
    <source>
        <dbReference type="Proteomes" id="UP000321337"/>
    </source>
</evidence>
<organism evidence="6 7">
    <name type="scientific">Sulfuriferula plumbiphila</name>
    <dbReference type="NCBI Taxonomy" id="171865"/>
    <lineage>
        <taxon>Bacteria</taxon>
        <taxon>Pseudomonadati</taxon>
        <taxon>Pseudomonadota</taxon>
        <taxon>Betaproteobacteria</taxon>
        <taxon>Nitrosomonadales</taxon>
        <taxon>Sulfuricellaceae</taxon>
        <taxon>Sulfuriferula</taxon>
    </lineage>
</organism>
<keyword evidence="1 6" id="KW-0808">Transferase</keyword>
<keyword evidence="4" id="KW-0051">Antiviral defense</keyword>
<reference evidence="6 7" key="1">
    <citation type="submission" date="2019-07" db="EMBL/GenBank/DDBJ databases">
        <title>Whole genome shotgun sequence of Thiobacillus plumbophilus NBRC 107929.</title>
        <authorList>
            <person name="Hosoyama A."/>
            <person name="Uohara A."/>
            <person name="Ohji S."/>
            <person name="Ichikawa N."/>
        </authorList>
    </citation>
    <scope>NUCLEOTIDE SEQUENCE [LARGE SCALE GENOMIC DNA]</scope>
    <source>
        <strain evidence="6 7">NBRC 107929</strain>
    </source>
</reference>
<keyword evidence="3" id="KW-0547">Nucleotide-binding</keyword>
<gene>
    <name evidence="6" type="ORF">TPL01_29280</name>
</gene>
<dbReference type="GO" id="GO:0016779">
    <property type="term" value="F:nucleotidyltransferase activity"/>
    <property type="evidence" value="ECO:0007669"/>
    <property type="project" value="InterPro"/>
</dbReference>
<evidence type="ECO:0000256" key="3">
    <source>
        <dbReference type="ARBA" id="ARBA00022741"/>
    </source>
</evidence>
<accession>A0A512LBC5</accession>
<feature type="domain" description="cGAS/DncV-like nucleotidyltransferase C-terminal helical" evidence="5">
    <location>
        <begin position="181"/>
        <end position="294"/>
    </location>
</feature>
<dbReference type="EMBL" id="BKAD01000036">
    <property type="protein sequence ID" value="GEP31790.1"/>
    <property type="molecule type" value="Genomic_DNA"/>
</dbReference>